<proteinExistence type="predicted"/>
<dbReference type="Proteomes" id="UP000314294">
    <property type="component" value="Unassembled WGS sequence"/>
</dbReference>
<gene>
    <name evidence="1" type="ORF">EYF80_017439</name>
</gene>
<dbReference type="AlphaFoldDB" id="A0A4Z2I2S8"/>
<dbReference type="EMBL" id="SRLO01000139">
    <property type="protein sequence ID" value="TNN72287.1"/>
    <property type="molecule type" value="Genomic_DNA"/>
</dbReference>
<keyword evidence="2" id="KW-1185">Reference proteome</keyword>
<evidence type="ECO:0000313" key="2">
    <source>
        <dbReference type="Proteomes" id="UP000314294"/>
    </source>
</evidence>
<accession>A0A4Z2I2S8</accession>
<sequence length="255" mass="28393">MFPESTSMVQVMVSVPWVLMKPSSQTTEMELPSWKLSPKRRALMGIPGSDTLIRLEVKPHLVGHTDDQLLSRGEVGVSCPTCRRQPADSDTVVALTFATMSFAVSESCPQRRAQVQSGMEQYLLKHTGALNPYLVKINCLTLHPSREPEPNWGRTGAWEGRPKGLLEQAAYRSRPADQWTQRMIDDIIKLAHNIFDGPCSDRSVVTPGGEDFGHSLAADGFTALKNVVFSAILSNTCTHQKQRYNVEHKNAEQMF</sequence>
<protein>
    <submittedName>
        <fullName evidence="1">Uncharacterized protein</fullName>
    </submittedName>
</protein>
<evidence type="ECO:0000313" key="1">
    <source>
        <dbReference type="EMBL" id="TNN72287.1"/>
    </source>
</evidence>
<dbReference type="OrthoDB" id="10641656at2759"/>
<reference evidence="1 2" key="1">
    <citation type="submission" date="2019-03" db="EMBL/GenBank/DDBJ databases">
        <title>First draft genome of Liparis tanakae, snailfish: a comprehensive survey of snailfish specific genes.</title>
        <authorList>
            <person name="Kim W."/>
            <person name="Song I."/>
            <person name="Jeong J.-H."/>
            <person name="Kim D."/>
            <person name="Kim S."/>
            <person name="Ryu S."/>
            <person name="Song J.Y."/>
            <person name="Lee S.K."/>
        </authorList>
    </citation>
    <scope>NUCLEOTIDE SEQUENCE [LARGE SCALE GENOMIC DNA]</scope>
    <source>
        <tissue evidence="1">Muscle</tissue>
    </source>
</reference>
<comment type="caution">
    <text evidence="1">The sequence shown here is derived from an EMBL/GenBank/DDBJ whole genome shotgun (WGS) entry which is preliminary data.</text>
</comment>
<name>A0A4Z2I2S8_9TELE</name>
<organism evidence="1 2">
    <name type="scientific">Liparis tanakae</name>
    <name type="common">Tanaka's snailfish</name>
    <dbReference type="NCBI Taxonomy" id="230148"/>
    <lineage>
        <taxon>Eukaryota</taxon>
        <taxon>Metazoa</taxon>
        <taxon>Chordata</taxon>
        <taxon>Craniata</taxon>
        <taxon>Vertebrata</taxon>
        <taxon>Euteleostomi</taxon>
        <taxon>Actinopterygii</taxon>
        <taxon>Neopterygii</taxon>
        <taxon>Teleostei</taxon>
        <taxon>Neoteleostei</taxon>
        <taxon>Acanthomorphata</taxon>
        <taxon>Eupercaria</taxon>
        <taxon>Perciformes</taxon>
        <taxon>Cottioidei</taxon>
        <taxon>Cottales</taxon>
        <taxon>Liparidae</taxon>
        <taxon>Liparis</taxon>
    </lineage>
</organism>